<dbReference type="EMBL" id="MCIF01000002">
    <property type="protein sequence ID" value="RAQ95711.1"/>
    <property type="molecule type" value="Genomic_DNA"/>
</dbReference>
<name>A0A328VFV3_9CHLR</name>
<accession>A0A328VFV3</accession>
<protein>
    <submittedName>
        <fullName evidence="1">Uncharacterized protein</fullName>
    </submittedName>
</protein>
<dbReference type="Proteomes" id="UP000248706">
    <property type="component" value="Unassembled WGS sequence"/>
</dbReference>
<organism evidence="1 2">
    <name type="scientific">Thermogemmatispora tikiterensis</name>
    <dbReference type="NCBI Taxonomy" id="1825093"/>
    <lineage>
        <taxon>Bacteria</taxon>
        <taxon>Bacillati</taxon>
        <taxon>Chloroflexota</taxon>
        <taxon>Ktedonobacteria</taxon>
        <taxon>Thermogemmatisporales</taxon>
        <taxon>Thermogemmatisporaceae</taxon>
        <taxon>Thermogemmatispora</taxon>
    </lineage>
</organism>
<gene>
    <name evidence="1" type="ORF">A4R35_09210</name>
</gene>
<proteinExistence type="predicted"/>
<keyword evidence="2" id="KW-1185">Reference proteome</keyword>
<evidence type="ECO:0000313" key="2">
    <source>
        <dbReference type="Proteomes" id="UP000248706"/>
    </source>
</evidence>
<evidence type="ECO:0000313" key="1">
    <source>
        <dbReference type="EMBL" id="RAQ95711.1"/>
    </source>
</evidence>
<sequence>MGTFQRGDLVAEGKAKLCDAGAAETVHMVPAFGAGGAAAAEAEMGHAHQGCLQHGRAGQV</sequence>
<dbReference type="AlphaFoldDB" id="A0A328VFV3"/>
<reference evidence="1 2" key="1">
    <citation type="submission" date="2016-08" db="EMBL/GenBank/DDBJ databases">
        <title>Analysis of Carbohydrate Active Enzymes in Thermogemmatispora T81 Reveals Carbohydrate Degradation Ability.</title>
        <authorList>
            <person name="Tomazini A."/>
            <person name="Lal S."/>
            <person name="Stott M."/>
            <person name="Henrissat B."/>
            <person name="Polikarpov I."/>
            <person name="Sparling R."/>
            <person name="Levin D.B."/>
        </authorList>
    </citation>
    <scope>NUCLEOTIDE SEQUENCE [LARGE SCALE GENOMIC DNA]</scope>
    <source>
        <strain evidence="1 2">T81</strain>
    </source>
</reference>
<comment type="caution">
    <text evidence="1">The sequence shown here is derived from an EMBL/GenBank/DDBJ whole genome shotgun (WGS) entry which is preliminary data.</text>
</comment>